<dbReference type="Proteomes" id="UP001056708">
    <property type="component" value="Chromosome"/>
</dbReference>
<organism evidence="1 2">
    <name type="scientific">Phormidium yuhuli AB48</name>
    <dbReference type="NCBI Taxonomy" id="2940671"/>
    <lineage>
        <taxon>Bacteria</taxon>
        <taxon>Bacillati</taxon>
        <taxon>Cyanobacteriota</taxon>
        <taxon>Cyanophyceae</taxon>
        <taxon>Oscillatoriophycideae</taxon>
        <taxon>Oscillatoriales</taxon>
        <taxon>Oscillatoriaceae</taxon>
        <taxon>Phormidium</taxon>
        <taxon>Phormidium yuhuli</taxon>
    </lineage>
</organism>
<keyword evidence="1" id="KW-0540">Nuclease</keyword>
<keyword evidence="1" id="KW-0255">Endonuclease</keyword>
<keyword evidence="2" id="KW-1185">Reference proteome</keyword>
<reference evidence="1" key="1">
    <citation type="submission" date="2022-06" db="EMBL/GenBank/DDBJ databases">
        <title>Genome sequence of Phormidium yuhuli AB48 isolated from an industrial photobioreactor environment.</title>
        <authorList>
            <person name="Qiu Y."/>
            <person name="Noonan A.J.C."/>
            <person name="Dofher K."/>
            <person name="Koch M."/>
            <person name="Kieft B."/>
            <person name="Lin X."/>
            <person name="Ziels R.M."/>
            <person name="Hallam S.J."/>
        </authorList>
    </citation>
    <scope>NUCLEOTIDE SEQUENCE</scope>
    <source>
        <strain evidence="1">AB48</strain>
    </source>
</reference>
<dbReference type="EMBL" id="CP098611">
    <property type="protein sequence ID" value="USR92065.1"/>
    <property type="molecule type" value="Genomic_DNA"/>
</dbReference>
<gene>
    <name evidence="1" type="ORF">NEA10_04905</name>
</gene>
<keyword evidence="1" id="KW-0378">Hydrolase</keyword>
<dbReference type="GO" id="GO:0004519">
    <property type="term" value="F:endonuclease activity"/>
    <property type="evidence" value="ECO:0007669"/>
    <property type="project" value="UniProtKB-KW"/>
</dbReference>
<evidence type="ECO:0000313" key="2">
    <source>
        <dbReference type="Proteomes" id="UP001056708"/>
    </source>
</evidence>
<proteinExistence type="predicted"/>
<accession>A0ABY5AT68</accession>
<protein>
    <submittedName>
        <fullName evidence="1">Restriction endonuclease</fullName>
    </submittedName>
</protein>
<dbReference type="RefSeq" id="WP_252664143.1">
    <property type="nucleotide sequence ID" value="NZ_CP098611.1"/>
</dbReference>
<name>A0ABY5AT68_9CYAN</name>
<sequence>MSEYIAYNLALGILETTPQRKQELGRMLSKLLGFHPGPLGPDGGIDGVLFDESDRLVYFQCKLSHLALDTNHAKLLYADILYHRATIAVMLAGKGYKDTFGQRLFGHPHLENVNIHLLTLVDVLAQTDKFQAAVKALPQLENLSEIDWKQFR</sequence>
<evidence type="ECO:0000313" key="1">
    <source>
        <dbReference type="EMBL" id="USR92065.1"/>
    </source>
</evidence>